<dbReference type="RefSeq" id="WP_369168172.1">
    <property type="nucleotide sequence ID" value="NZ_CP163439.1"/>
</dbReference>
<dbReference type="AlphaFoldDB" id="A0AB39PRC9"/>
<protein>
    <submittedName>
        <fullName evidence="2">Uncharacterized protein</fullName>
    </submittedName>
</protein>
<accession>A0AB39PRC9</accession>
<dbReference type="EMBL" id="CP163439">
    <property type="protein sequence ID" value="XDQ33615.1"/>
    <property type="molecule type" value="Genomic_DNA"/>
</dbReference>
<reference evidence="2" key="1">
    <citation type="submission" date="2024-07" db="EMBL/GenBank/DDBJ databases">
        <authorList>
            <person name="Yu S.T."/>
        </authorList>
    </citation>
    <scope>NUCLEOTIDE SEQUENCE</scope>
    <source>
        <strain evidence="2">R28</strain>
    </source>
</reference>
<sequence length="281" mass="29491">MDVPTSLAGYAMPGHGIAPAEQLLGLPGFWPVFYAPVWDEFADEPETFGADSADVDEAAEVLYGAQEVWPAFRIPMAGGHVLWIVHRNFPDDSGTDYLIAHPDWDRHAYLASIEGHYSGPGLSWPELVAVAESAPAGAEGVVDPGLRLLLLLPAFGDADVPEAEAVARISGALRAVGVSAEAAPDVAERLLDHGFWDGPAWAAQGRSPLSGTAAEPTPLALCDGRHSPRTVPLGLGITADQERALADALAGRGGEGERGRGDERVAPASISRSLRHPPGRP</sequence>
<evidence type="ECO:0000256" key="1">
    <source>
        <dbReference type="SAM" id="MobiDB-lite"/>
    </source>
</evidence>
<feature type="region of interest" description="Disordered" evidence="1">
    <location>
        <begin position="249"/>
        <end position="281"/>
    </location>
</feature>
<gene>
    <name evidence="2" type="ORF">AB5J49_09955</name>
</gene>
<proteinExistence type="predicted"/>
<name>A0AB39PRC9_9ACTN</name>
<evidence type="ECO:0000313" key="2">
    <source>
        <dbReference type="EMBL" id="XDQ33615.1"/>
    </source>
</evidence>
<organism evidence="2">
    <name type="scientific">Streptomyces sp. R28</name>
    <dbReference type="NCBI Taxonomy" id="3238628"/>
    <lineage>
        <taxon>Bacteria</taxon>
        <taxon>Bacillati</taxon>
        <taxon>Actinomycetota</taxon>
        <taxon>Actinomycetes</taxon>
        <taxon>Kitasatosporales</taxon>
        <taxon>Streptomycetaceae</taxon>
        <taxon>Streptomyces</taxon>
    </lineage>
</organism>
<feature type="compositionally biased region" description="Basic and acidic residues" evidence="1">
    <location>
        <begin position="254"/>
        <end position="265"/>
    </location>
</feature>